<dbReference type="Pfam" id="PF01590">
    <property type="entry name" value="GAF"/>
    <property type="match status" value="1"/>
</dbReference>
<dbReference type="SUPFAM" id="SSF55781">
    <property type="entry name" value="GAF domain-like"/>
    <property type="match status" value="1"/>
</dbReference>
<feature type="domain" description="GAF" evidence="1">
    <location>
        <begin position="68"/>
        <end position="184"/>
    </location>
</feature>
<proteinExistence type="predicted"/>
<dbReference type="Pfam" id="PF02954">
    <property type="entry name" value="HTH_8"/>
    <property type="match status" value="1"/>
</dbReference>
<dbReference type="SUPFAM" id="SSF46689">
    <property type="entry name" value="Homeodomain-like"/>
    <property type="match status" value="1"/>
</dbReference>
<dbReference type="STRING" id="1122213.GCA_000423365_01466"/>
<dbReference type="Gene3D" id="1.10.10.60">
    <property type="entry name" value="Homeodomain-like"/>
    <property type="match status" value="1"/>
</dbReference>
<dbReference type="KEGG" id="mmyr:MXMO3_01329"/>
<dbReference type="GO" id="GO:0043565">
    <property type="term" value="F:sequence-specific DNA binding"/>
    <property type="evidence" value="ECO:0007669"/>
    <property type="project" value="InterPro"/>
</dbReference>
<reference evidence="3 4" key="1">
    <citation type="submission" date="2017-05" db="EMBL/GenBank/DDBJ databases">
        <title>Genome Analysis of Maritalea myrionectae HL2708#5.</title>
        <authorList>
            <consortium name="Cotde Inc.-PKNU"/>
            <person name="Jang D."/>
            <person name="Oh H.-M."/>
        </authorList>
    </citation>
    <scope>NUCLEOTIDE SEQUENCE [LARGE SCALE GENOMIC DNA]</scope>
    <source>
        <strain evidence="3 4">HL2708#5</strain>
    </source>
</reference>
<dbReference type="InterPro" id="IPR009057">
    <property type="entry name" value="Homeodomain-like_sf"/>
</dbReference>
<evidence type="ECO:0000313" key="4">
    <source>
        <dbReference type="Proteomes" id="UP000258927"/>
    </source>
</evidence>
<dbReference type="InterPro" id="IPR003018">
    <property type="entry name" value="GAF"/>
</dbReference>
<dbReference type="GO" id="GO:0016301">
    <property type="term" value="F:kinase activity"/>
    <property type="evidence" value="ECO:0007669"/>
    <property type="project" value="UniProtKB-KW"/>
</dbReference>
<dbReference type="RefSeq" id="WP_117395349.1">
    <property type="nucleotide sequence ID" value="NZ_CP021330.1"/>
</dbReference>
<organism evidence="3 4">
    <name type="scientific">Maritalea myrionectae</name>
    <dbReference type="NCBI Taxonomy" id="454601"/>
    <lineage>
        <taxon>Bacteria</taxon>
        <taxon>Pseudomonadati</taxon>
        <taxon>Pseudomonadota</taxon>
        <taxon>Alphaproteobacteria</taxon>
        <taxon>Hyphomicrobiales</taxon>
        <taxon>Devosiaceae</taxon>
        <taxon>Maritalea</taxon>
    </lineage>
</organism>
<dbReference type="Proteomes" id="UP000258927">
    <property type="component" value="Chromosome"/>
</dbReference>
<protein>
    <submittedName>
        <fullName evidence="3">Histidine kinase</fullName>
    </submittedName>
</protein>
<evidence type="ECO:0000313" key="3">
    <source>
        <dbReference type="EMBL" id="AVX03860.1"/>
    </source>
</evidence>
<name>A0A2R4MCX9_9HYPH</name>
<feature type="domain" description="DNA binding HTH" evidence="2">
    <location>
        <begin position="278"/>
        <end position="314"/>
    </location>
</feature>
<keyword evidence="4" id="KW-1185">Reference proteome</keyword>
<dbReference type="Gene3D" id="3.30.450.40">
    <property type="match status" value="1"/>
</dbReference>
<accession>A0A2R4MCX9</accession>
<keyword evidence="3" id="KW-0418">Kinase</keyword>
<evidence type="ECO:0000259" key="1">
    <source>
        <dbReference type="Pfam" id="PF01590"/>
    </source>
</evidence>
<sequence length="319" mass="34978">MATTRSHADYVRSIVEKDRSATQSSLAASWRRSMLHYGLTPEQKLRAEQVSSTELGEALGQLDFLMHVARPTLEKLFQTVSQSGCCVVLSDMDGVILNAHSQAGDDMMFNQWGLTKGAIWSEANQGTNGIGTCAAEQRPVVIHRDQHFKSQNTMMSCMGAPVFDNEGKMIAVLDISSCRNDMTSGIAHVFGKVVADTAQRIEQDYFRATYNDARVIIAPTEDLNATALFAVDQDDLVIGANRHARRAFGVDQAMLADPTPISDIVQTGEARTNLQSAEKSEFRRALARTKGNVSLAAKDLGISRATMYRRMQKLGLTSN</sequence>
<dbReference type="InterPro" id="IPR029016">
    <property type="entry name" value="GAF-like_dom_sf"/>
</dbReference>
<keyword evidence="3" id="KW-0808">Transferase</keyword>
<gene>
    <name evidence="3" type="ORF">MXMO3_01329</name>
</gene>
<dbReference type="InterPro" id="IPR002197">
    <property type="entry name" value="HTH_Fis"/>
</dbReference>
<dbReference type="EMBL" id="CP021330">
    <property type="protein sequence ID" value="AVX03860.1"/>
    <property type="molecule type" value="Genomic_DNA"/>
</dbReference>
<evidence type="ECO:0000259" key="2">
    <source>
        <dbReference type="Pfam" id="PF02954"/>
    </source>
</evidence>
<dbReference type="PRINTS" id="PR01590">
    <property type="entry name" value="HTHFIS"/>
</dbReference>
<dbReference type="AlphaFoldDB" id="A0A2R4MCX9"/>